<evidence type="ECO:0000313" key="3">
    <source>
        <dbReference type="Proteomes" id="UP000182783"/>
    </source>
</evidence>
<accession>A0A1G9UBB8</accession>
<feature type="transmembrane region" description="Helical" evidence="1">
    <location>
        <begin position="54"/>
        <end position="73"/>
    </location>
</feature>
<organism evidence="2 3">
    <name type="scientific">Paenibacillus jilunlii</name>
    <dbReference type="NCBI Taxonomy" id="682956"/>
    <lineage>
        <taxon>Bacteria</taxon>
        <taxon>Bacillati</taxon>
        <taxon>Bacillota</taxon>
        <taxon>Bacilli</taxon>
        <taxon>Bacillales</taxon>
        <taxon>Paenibacillaceae</taxon>
        <taxon>Paenibacillus</taxon>
    </lineage>
</organism>
<dbReference type="PRINTS" id="PR00411">
    <property type="entry name" value="PNDRDTASEI"/>
</dbReference>
<reference evidence="2 3" key="1">
    <citation type="submission" date="2016-10" db="EMBL/GenBank/DDBJ databases">
        <authorList>
            <person name="de Groot N.N."/>
        </authorList>
    </citation>
    <scope>NUCLEOTIDE SEQUENCE [LARGE SCALE GENOMIC DNA]</scope>
    <source>
        <strain evidence="2 3">CGMCC 1.10239</strain>
    </source>
</reference>
<evidence type="ECO:0000256" key="1">
    <source>
        <dbReference type="SAM" id="Phobius"/>
    </source>
</evidence>
<feature type="transmembrane region" description="Helical" evidence="1">
    <location>
        <begin position="24"/>
        <end position="47"/>
    </location>
</feature>
<proteinExistence type="predicted"/>
<dbReference type="InterPro" id="IPR005288">
    <property type="entry name" value="NadB"/>
</dbReference>
<dbReference type="AlphaFoldDB" id="A0A1G9UBB8"/>
<gene>
    <name evidence="2" type="ORF">SAMN05216191_11496</name>
</gene>
<dbReference type="PANTHER" id="PTHR42716">
    <property type="entry name" value="L-ASPARTATE OXIDASE"/>
    <property type="match status" value="1"/>
</dbReference>
<keyword evidence="1" id="KW-1133">Transmembrane helix</keyword>
<evidence type="ECO:0000313" key="2">
    <source>
        <dbReference type="EMBL" id="SDM57208.1"/>
    </source>
</evidence>
<keyword evidence="1" id="KW-0812">Transmembrane</keyword>
<dbReference type="GO" id="GO:0008734">
    <property type="term" value="F:L-aspartate oxidase activity"/>
    <property type="evidence" value="ECO:0007669"/>
    <property type="project" value="InterPro"/>
</dbReference>
<dbReference type="EMBL" id="FNGM01000014">
    <property type="protein sequence ID" value="SDM57208.1"/>
    <property type="molecule type" value="Genomic_DNA"/>
</dbReference>
<dbReference type="Pfam" id="PF12831">
    <property type="entry name" value="FAD_oxidored"/>
    <property type="match status" value="1"/>
</dbReference>
<dbReference type="GO" id="GO:0009435">
    <property type="term" value="P:NAD+ biosynthetic process"/>
    <property type="evidence" value="ECO:0007669"/>
    <property type="project" value="InterPro"/>
</dbReference>
<keyword evidence="1" id="KW-0472">Membrane</keyword>
<dbReference type="Proteomes" id="UP000182783">
    <property type="component" value="Unassembled WGS sequence"/>
</dbReference>
<dbReference type="InterPro" id="IPR036188">
    <property type="entry name" value="FAD/NAD-bd_sf"/>
</dbReference>
<name>A0A1G9UBB8_9BACL</name>
<protein>
    <submittedName>
        <fullName evidence="2">FAD dependent oxidoreductase</fullName>
    </submittedName>
</protein>
<dbReference type="SUPFAM" id="SSF51905">
    <property type="entry name" value="FAD/NAD(P)-binding domain"/>
    <property type="match status" value="1"/>
</dbReference>
<sequence length="600" mass="66257">MLLCAAAMISMFSCNKYFVSCSTYYVQLQYLLCAVAVPTMCSCNAYFVSCSAYFVLLQCLLGSATVLILFSYGGDDEMTKQIQADVIIIGGGTGGCAAALGAARSGRSVVMTEAYDWIGGQLTSQVVPPDENRWIEQFGCTASYRTYRNAVRDYYRRFFPLTEQARARAGFNPGNAWVSRLAHEPRTALAVLRDMLAPYVHSGRLQIWTGYKPVRAETDGDEVISVTVCGQDGDRLVLTGKYFLDATEEGDVLPLAGVEYVTGAESVAETGERHALAGPANPRDIQAFTHCLALDYNEGEDYTIAKPREYDFWKSYQADFWPAPQLSWTVPSPSTLAPVTYVLLPEEGANPLFTYRRLADRSNFQPGAYKTDLSVVNWPQNDYWLGPIIDVAPEERHCHLERAKQLSLSLLYWMQTEAPRKDGGIGYPGLRPRPDATGAPHGLAQAPYIREGRRIRAEYTVLEQHLSPADRPGGKAEKYPDTVGIGSYRIDLHPSTALRTFIDIPSLPFQIPLGALIPVRVNNLIAAAKNIGTTHITNGCYRLHPVEWNIGEAAGMLAAYCLDNGINPRGVRNSPQQLSSFQTRLRNNGFELEWPSIGAV</sequence>
<dbReference type="Gene3D" id="3.50.50.60">
    <property type="entry name" value="FAD/NAD(P)-binding domain"/>
    <property type="match status" value="1"/>
</dbReference>
<dbReference type="PANTHER" id="PTHR42716:SF1">
    <property type="entry name" value="SLL0471 PROTEIN"/>
    <property type="match status" value="1"/>
</dbReference>